<feature type="transmembrane region" description="Helical" evidence="1">
    <location>
        <begin position="229"/>
        <end position="250"/>
    </location>
</feature>
<evidence type="ECO:0000313" key="3">
    <source>
        <dbReference type="Proteomes" id="UP000537775"/>
    </source>
</evidence>
<dbReference type="Proteomes" id="UP000537775">
    <property type="component" value="Unassembled WGS sequence"/>
</dbReference>
<comment type="caution">
    <text evidence="2">The sequence shown here is derived from an EMBL/GenBank/DDBJ whole genome shotgun (WGS) entry which is preliminary data.</text>
</comment>
<gene>
    <name evidence="2" type="ORF">HD594_002560</name>
</gene>
<evidence type="ECO:0000256" key="1">
    <source>
        <dbReference type="SAM" id="Phobius"/>
    </source>
</evidence>
<feature type="transmembrane region" description="Helical" evidence="1">
    <location>
        <begin position="195"/>
        <end position="217"/>
    </location>
</feature>
<dbReference type="AlphaFoldDB" id="A0A7X0FRA6"/>
<keyword evidence="1" id="KW-1133">Transmembrane helix</keyword>
<name>A0A7X0FRA6_9MICO</name>
<keyword evidence="1" id="KW-0812">Transmembrane</keyword>
<dbReference type="EMBL" id="JACHML010000001">
    <property type="protein sequence ID" value="MBB6392247.1"/>
    <property type="molecule type" value="Genomic_DNA"/>
</dbReference>
<evidence type="ECO:0000313" key="2">
    <source>
        <dbReference type="EMBL" id="MBB6392247.1"/>
    </source>
</evidence>
<keyword evidence="3" id="KW-1185">Reference proteome</keyword>
<accession>A0A7X0FRA6</accession>
<protein>
    <submittedName>
        <fullName evidence="2">Uncharacterized protein YdbL (DUF1318 family)</fullName>
    </submittedName>
</protein>
<reference evidence="2 3" key="1">
    <citation type="submission" date="2020-08" db="EMBL/GenBank/DDBJ databases">
        <title>Sequencing the genomes of 1000 actinobacteria strains.</title>
        <authorList>
            <person name="Klenk H.-P."/>
        </authorList>
    </citation>
    <scope>NUCLEOTIDE SEQUENCE [LARGE SCALE GENOMIC DNA]</scope>
    <source>
        <strain evidence="2 3">DSM 12511</strain>
    </source>
</reference>
<proteinExistence type="predicted"/>
<organism evidence="2 3">
    <name type="scientific">Microbacterium thalassium</name>
    <dbReference type="NCBI Taxonomy" id="362649"/>
    <lineage>
        <taxon>Bacteria</taxon>
        <taxon>Bacillati</taxon>
        <taxon>Actinomycetota</taxon>
        <taxon>Actinomycetes</taxon>
        <taxon>Micrococcales</taxon>
        <taxon>Microbacteriaceae</taxon>
        <taxon>Microbacterium</taxon>
    </lineage>
</organism>
<sequence length="330" mass="36007">MPENTTDLATVAKVFVKVATDLHRSGDNGIDELAMLPLIEAWATTLEWAKTAGLTPEQEEGIVSAAQEAQEAYSTYELVHGKNKADALAAVRGYLDVFSAVFGELRRAGRPGAEFEPYEARISKAADQSAQVVGVVTYVSDRTLQLDQAISETQEAAREAKEALMHAERAATRSATSALERSFETTAKSSEKAAWWFRGLTLGTLVLTASLGLWFMIDHTPPVGGNVDWYGVIYRLAILSALAALSAYLARQATHYRRLATWARGIEIQLKAFLGFVNEIKDEDARQTMYALFGKRVLEAPPEGKSGADDSITNIIQPIIENAAKLRANN</sequence>
<keyword evidence="1" id="KW-0472">Membrane</keyword>
<dbReference type="RefSeq" id="WP_184751337.1">
    <property type="nucleotide sequence ID" value="NZ_BAAAJR010000011.1"/>
</dbReference>